<evidence type="ECO:0000313" key="5">
    <source>
        <dbReference type="Proteomes" id="UP000466794"/>
    </source>
</evidence>
<organism evidence="4 5">
    <name type="scientific">Nocardia terrae</name>
    <dbReference type="NCBI Taxonomy" id="2675851"/>
    <lineage>
        <taxon>Bacteria</taxon>
        <taxon>Bacillati</taxon>
        <taxon>Actinomycetota</taxon>
        <taxon>Actinomycetes</taxon>
        <taxon>Mycobacteriales</taxon>
        <taxon>Nocardiaceae</taxon>
        <taxon>Nocardia</taxon>
    </lineage>
</organism>
<dbReference type="EMBL" id="WRPP01000001">
    <property type="protein sequence ID" value="MVU76137.1"/>
    <property type="molecule type" value="Genomic_DNA"/>
</dbReference>
<dbReference type="Proteomes" id="UP000466794">
    <property type="component" value="Unassembled WGS sequence"/>
</dbReference>
<comment type="caution">
    <text evidence="4">The sequence shown here is derived from an EMBL/GenBank/DDBJ whole genome shotgun (WGS) entry which is preliminary data.</text>
</comment>
<dbReference type="SUPFAM" id="SSF53474">
    <property type="entry name" value="alpha/beta-Hydrolases"/>
    <property type="match status" value="1"/>
</dbReference>
<gene>
    <name evidence="4" type="ORF">GPX89_02640</name>
</gene>
<feature type="compositionally biased region" description="Basic and acidic residues" evidence="2">
    <location>
        <begin position="16"/>
        <end position="26"/>
    </location>
</feature>
<evidence type="ECO:0000256" key="1">
    <source>
        <dbReference type="ARBA" id="ARBA00022801"/>
    </source>
</evidence>
<dbReference type="PANTHER" id="PTHR43329">
    <property type="entry name" value="EPOXIDE HYDROLASE"/>
    <property type="match status" value="1"/>
</dbReference>
<dbReference type="PRINTS" id="PR00111">
    <property type="entry name" value="ABHYDROLASE"/>
</dbReference>
<dbReference type="PRINTS" id="PR00412">
    <property type="entry name" value="EPOXHYDRLASE"/>
</dbReference>
<dbReference type="Pfam" id="PF00561">
    <property type="entry name" value="Abhydrolase_1"/>
    <property type="match status" value="1"/>
</dbReference>
<evidence type="ECO:0000259" key="3">
    <source>
        <dbReference type="Pfam" id="PF00561"/>
    </source>
</evidence>
<name>A0A7K1UP96_9NOCA</name>
<evidence type="ECO:0000313" key="4">
    <source>
        <dbReference type="EMBL" id="MVU76137.1"/>
    </source>
</evidence>
<dbReference type="InterPro" id="IPR000639">
    <property type="entry name" value="Epox_hydrolase-like"/>
</dbReference>
<dbReference type="Gene3D" id="3.40.50.1820">
    <property type="entry name" value="alpha/beta hydrolase"/>
    <property type="match status" value="1"/>
</dbReference>
<accession>A0A7K1UP96</accession>
<dbReference type="InterPro" id="IPR000073">
    <property type="entry name" value="AB_hydrolase_1"/>
</dbReference>
<dbReference type="AlphaFoldDB" id="A0A7K1UP96"/>
<proteinExistence type="predicted"/>
<protein>
    <submittedName>
        <fullName evidence="4">Alpha/beta fold hydrolase</fullName>
    </submittedName>
</protein>
<feature type="region of interest" description="Disordered" evidence="2">
    <location>
        <begin position="1"/>
        <end position="30"/>
    </location>
</feature>
<sequence>MDPRLAHLLPRGPARPADRRDLELPRRDRHRKPPLMARELPYLADVEHRFLDVGGLRTHVALAGDGEPLVLLHGWPQHWWQWRHMIGPLAQRFRVICPDLRGLGWTDAPKTGYRPGVMADDIAGLLDRLGVDEFRAIGHDWGGLTGYLLALRFPERMRHYIAINTASPFLRPTPRVLADGVRLWHIAANAAGPLLAARAIPEWALRNWTYRSAAMTPEDRAIFLAQFEEPARVDATVGYYRNLLTHEIPLLLAGQYRWSRLRVPTLILVGDRDPLLPVSATREFGSSAADVRVEVFEDVGHFPATEQPERVVDLAMEFFGYQKSLSNPSKPPKFP</sequence>
<keyword evidence="1 4" id="KW-0378">Hydrolase</keyword>
<dbReference type="GO" id="GO:0016787">
    <property type="term" value="F:hydrolase activity"/>
    <property type="evidence" value="ECO:0007669"/>
    <property type="project" value="UniProtKB-KW"/>
</dbReference>
<reference evidence="4 5" key="1">
    <citation type="submission" date="2019-12" db="EMBL/GenBank/DDBJ databases">
        <title>Nocardia sp. nov. ET3-3 isolated from soil.</title>
        <authorList>
            <person name="Kanchanasin P."/>
            <person name="Tanasupawat S."/>
            <person name="Yuki M."/>
            <person name="Kudo T."/>
        </authorList>
    </citation>
    <scope>NUCLEOTIDE SEQUENCE [LARGE SCALE GENOMIC DNA]</scope>
    <source>
        <strain evidence="4 5">ET3-3</strain>
    </source>
</reference>
<evidence type="ECO:0000256" key="2">
    <source>
        <dbReference type="SAM" id="MobiDB-lite"/>
    </source>
</evidence>
<feature type="domain" description="AB hydrolase-1" evidence="3">
    <location>
        <begin position="68"/>
        <end position="303"/>
    </location>
</feature>
<dbReference type="InterPro" id="IPR029058">
    <property type="entry name" value="AB_hydrolase_fold"/>
</dbReference>
<keyword evidence="5" id="KW-1185">Reference proteome</keyword>